<dbReference type="Pfam" id="PF00072">
    <property type="entry name" value="Response_reg"/>
    <property type="match status" value="1"/>
</dbReference>
<dbReference type="SMART" id="SM00421">
    <property type="entry name" value="HTH_LUXR"/>
    <property type="match status" value="1"/>
</dbReference>
<dbReference type="SUPFAM" id="SSF46894">
    <property type="entry name" value="C-terminal effector domain of the bipartite response regulators"/>
    <property type="match status" value="1"/>
</dbReference>
<comment type="caution">
    <text evidence="7">The sequence shown here is derived from an EMBL/GenBank/DDBJ whole genome shotgun (WGS) entry which is preliminary data.</text>
</comment>
<reference evidence="7 8" key="1">
    <citation type="submission" date="2019-08" db="EMBL/GenBank/DDBJ databases">
        <title>Paraburkholderia sp. DCY113.</title>
        <authorList>
            <person name="Kang J."/>
        </authorList>
    </citation>
    <scope>NUCLEOTIDE SEQUENCE [LARGE SCALE GENOMIC DNA]</scope>
    <source>
        <strain evidence="7 8">DCY113</strain>
    </source>
</reference>
<keyword evidence="2" id="KW-0238">DNA-binding</keyword>
<dbReference type="SMART" id="SM00448">
    <property type="entry name" value="REC"/>
    <property type="match status" value="1"/>
</dbReference>
<evidence type="ECO:0000256" key="4">
    <source>
        <dbReference type="SAM" id="MobiDB-lite"/>
    </source>
</evidence>
<evidence type="ECO:0000256" key="3">
    <source>
        <dbReference type="PROSITE-ProRule" id="PRU00169"/>
    </source>
</evidence>
<accession>A0A5B0G9P1</accession>
<keyword evidence="8" id="KW-1185">Reference proteome</keyword>
<dbReference type="CDD" id="cd06170">
    <property type="entry name" value="LuxR_C_like"/>
    <property type="match status" value="1"/>
</dbReference>
<evidence type="ECO:0000259" key="5">
    <source>
        <dbReference type="PROSITE" id="PS50043"/>
    </source>
</evidence>
<evidence type="ECO:0000313" key="8">
    <source>
        <dbReference type="Proteomes" id="UP000325273"/>
    </source>
</evidence>
<dbReference type="SUPFAM" id="SSF52172">
    <property type="entry name" value="CheY-like"/>
    <property type="match status" value="1"/>
</dbReference>
<proteinExistence type="predicted"/>
<dbReference type="Gene3D" id="3.40.50.2300">
    <property type="match status" value="1"/>
</dbReference>
<sequence>MIATDVASPAVSLQLASNAVLGDDEMRVLIVDDHELFRAGLALLLREFFPGIELLHASTLSQGMNHARGELLNIVFLDLDLPDGHGCDALVELKELRPSLPVIVISADERVETVGRCIELRAMGYVLKSSPPEALHAAISAVLAGGVFLPASSIARLRRDMGTDEAPANRPGQPQSSGNSELSNASDLGLTPREFETLAWLVRGLPSKAIAVRMGLEDITVRKYVSHLLAHFNLRRRAELIVMLADRGIKLGVPPVTDPAHDRSLLAAGRQRTD</sequence>
<evidence type="ECO:0000256" key="2">
    <source>
        <dbReference type="ARBA" id="ARBA00023125"/>
    </source>
</evidence>
<dbReference type="InterPro" id="IPR016032">
    <property type="entry name" value="Sig_transdc_resp-reg_C-effctor"/>
</dbReference>
<name>A0A5B0G9P1_9BURK</name>
<evidence type="ECO:0000256" key="1">
    <source>
        <dbReference type="ARBA" id="ARBA00022553"/>
    </source>
</evidence>
<dbReference type="PROSITE" id="PS50043">
    <property type="entry name" value="HTH_LUXR_2"/>
    <property type="match status" value="1"/>
</dbReference>
<dbReference type="PANTHER" id="PTHR45566:SF1">
    <property type="entry name" value="HTH-TYPE TRANSCRIPTIONAL REGULATOR YHJB-RELATED"/>
    <property type="match status" value="1"/>
</dbReference>
<dbReference type="GO" id="GO:0003677">
    <property type="term" value="F:DNA binding"/>
    <property type="evidence" value="ECO:0007669"/>
    <property type="project" value="UniProtKB-KW"/>
</dbReference>
<dbReference type="PANTHER" id="PTHR45566">
    <property type="entry name" value="HTH-TYPE TRANSCRIPTIONAL REGULATOR YHJB-RELATED"/>
    <property type="match status" value="1"/>
</dbReference>
<evidence type="ECO:0000259" key="6">
    <source>
        <dbReference type="PROSITE" id="PS50110"/>
    </source>
</evidence>
<dbReference type="GO" id="GO:0006355">
    <property type="term" value="P:regulation of DNA-templated transcription"/>
    <property type="evidence" value="ECO:0007669"/>
    <property type="project" value="InterPro"/>
</dbReference>
<dbReference type="InterPro" id="IPR051015">
    <property type="entry name" value="EvgA-like"/>
</dbReference>
<dbReference type="InterPro" id="IPR058245">
    <property type="entry name" value="NreC/VraR/RcsB-like_REC"/>
</dbReference>
<evidence type="ECO:0000313" key="7">
    <source>
        <dbReference type="EMBL" id="KAA0999341.1"/>
    </source>
</evidence>
<dbReference type="GO" id="GO:0000160">
    <property type="term" value="P:phosphorelay signal transduction system"/>
    <property type="evidence" value="ECO:0007669"/>
    <property type="project" value="InterPro"/>
</dbReference>
<organism evidence="7 8">
    <name type="scientific">Paraburkholderia panacisoli</name>
    <dbReference type="NCBI Taxonomy" id="2603818"/>
    <lineage>
        <taxon>Bacteria</taxon>
        <taxon>Pseudomonadati</taxon>
        <taxon>Pseudomonadota</taxon>
        <taxon>Betaproteobacteria</taxon>
        <taxon>Burkholderiales</taxon>
        <taxon>Burkholderiaceae</taxon>
        <taxon>Paraburkholderia</taxon>
    </lineage>
</organism>
<gene>
    <name evidence="7" type="ORF">FVF58_41995</name>
</gene>
<feature type="domain" description="Response regulatory" evidence="6">
    <location>
        <begin position="27"/>
        <end position="143"/>
    </location>
</feature>
<dbReference type="PROSITE" id="PS50110">
    <property type="entry name" value="RESPONSE_REGULATORY"/>
    <property type="match status" value="1"/>
</dbReference>
<feature type="modified residue" description="4-aspartylphosphate" evidence="3">
    <location>
        <position position="78"/>
    </location>
</feature>
<dbReference type="RefSeq" id="WP_149675530.1">
    <property type="nucleotide sequence ID" value="NZ_VTUZ01000049.1"/>
</dbReference>
<dbReference type="InterPro" id="IPR011006">
    <property type="entry name" value="CheY-like_superfamily"/>
</dbReference>
<dbReference type="InterPro" id="IPR001789">
    <property type="entry name" value="Sig_transdc_resp-reg_receiver"/>
</dbReference>
<dbReference type="InterPro" id="IPR000792">
    <property type="entry name" value="Tscrpt_reg_LuxR_C"/>
</dbReference>
<dbReference type="AlphaFoldDB" id="A0A5B0G9P1"/>
<keyword evidence="1 3" id="KW-0597">Phosphoprotein</keyword>
<dbReference type="EMBL" id="VTUZ01000049">
    <property type="protein sequence ID" value="KAA0999341.1"/>
    <property type="molecule type" value="Genomic_DNA"/>
</dbReference>
<dbReference type="PRINTS" id="PR00038">
    <property type="entry name" value="HTHLUXR"/>
</dbReference>
<dbReference type="CDD" id="cd17535">
    <property type="entry name" value="REC_NarL-like"/>
    <property type="match status" value="1"/>
</dbReference>
<dbReference type="Pfam" id="PF00196">
    <property type="entry name" value="GerE"/>
    <property type="match status" value="1"/>
</dbReference>
<protein>
    <submittedName>
        <fullName evidence="7">Response regulator transcription factor</fullName>
    </submittedName>
</protein>
<feature type="compositionally biased region" description="Polar residues" evidence="4">
    <location>
        <begin position="172"/>
        <end position="186"/>
    </location>
</feature>
<feature type="region of interest" description="Disordered" evidence="4">
    <location>
        <begin position="163"/>
        <end position="186"/>
    </location>
</feature>
<feature type="domain" description="HTH luxR-type" evidence="5">
    <location>
        <begin position="183"/>
        <end position="248"/>
    </location>
</feature>
<dbReference type="Proteomes" id="UP000325273">
    <property type="component" value="Unassembled WGS sequence"/>
</dbReference>